<evidence type="ECO:0000313" key="1">
    <source>
        <dbReference type="EMBL" id="PMS37288.1"/>
    </source>
</evidence>
<sequence length="95" mass="11187">MQRPDQVDTQNCSRQKLANCSGRERLRRLVVLMFHSFFNPSLTRYCVTRVLEECVIQVKGRLGSLFRSVTFDRWRRHGAQLTLEPRQRGVRPLLA</sequence>
<name>A0A2N7X6A0_9BURK</name>
<organism evidence="1 2">
    <name type="scientific">Trinickia symbiotica</name>
    <dbReference type="NCBI Taxonomy" id="863227"/>
    <lineage>
        <taxon>Bacteria</taxon>
        <taxon>Pseudomonadati</taxon>
        <taxon>Pseudomonadota</taxon>
        <taxon>Betaproteobacteria</taxon>
        <taxon>Burkholderiales</taxon>
        <taxon>Burkholderiaceae</taxon>
        <taxon>Trinickia</taxon>
    </lineage>
</organism>
<proteinExistence type="predicted"/>
<evidence type="ECO:0000313" key="2">
    <source>
        <dbReference type="Proteomes" id="UP000235777"/>
    </source>
</evidence>
<dbReference type="AlphaFoldDB" id="A0A2N7X6A0"/>
<accession>A0A2N7X6A0</accession>
<keyword evidence="2" id="KW-1185">Reference proteome</keyword>
<dbReference type="Proteomes" id="UP000235777">
    <property type="component" value="Unassembled WGS sequence"/>
</dbReference>
<dbReference type="EMBL" id="PNYC01000004">
    <property type="protein sequence ID" value="PMS37288.1"/>
    <property type="molecule type" value="Genomic_DNA"/>
</dbReference>
<reference evidence="1 2" key="1">
    <citation type="submission" date="2018-01" db="EMBL/GenBank/DDBJ databases">
        <title>Whole genome analyses suggest that Burkholderia sensu lato contains two further novel genera in the rhizoxinica-symbiotica group Mycetohabitans gen. nov., and Trinickia gen. nov.: implications for the evolution of diazotrophy and nodulation in the Burkholderiaceae.</title>
        <authorList>
            <person name="Estrada-de los Santos P."/>
            <person name="Palmer M."/>
            <person name="Chavez-Ramirez B."/>
            <person name="Beukes C."/>
            <person name="Steenkamp E.T."/>
            <person name="Hirsch A.M."/>
            <person name="Manyaka P."/>
            <person name="Maluk M."/>
            <person name="Lafos M."/>
            <person name="Crook M."/>
            <person name="Gross E."/>
            <person name="Simon M.F."/>
            <person name="Bueno dos Reis Junior F."/>
            <person name="Poole P.S."/>
            <person name="Venter S.N."/>
            <person name="James E.K."/>
        </authorList>
    </citation>
    <scope>NUCLEOTIDE SEQUENCE [LARGE SCALE GENOMIC DNA]</scope>
    <source>
        <strain evidence="1 2">JPY 581</strain>
    </source>
</reference>
<gene>
    <name evidence="1" type="ORF">C0Z20_08170</name>
</gene>
<protein>
    <submittedName>
        <fullName evidence="1">Uncharacterized protein</fullName>
    </submittedName>
</protein>
<comment type="caution">
    <text evidence="1">The sequence shown here is derived from an EMBL/GenBank/DDBJ whole genome shotgun (WGS) entry which is preliminary data.</text>
</comment>